<gene>
    <name evidence="1" type="primary">NLRC3.42</name>
    <name evidence="1" type="ORF">GBF38_022241</name>
</gene>
<keyword evidence="2" id="KW-1185">Reference proteome</keyword>
<name>A0ACB7FPC1_NIBAL</name>
<organism evidence="1 2">
    <name type="scientific">Nibea albiflora</name>
    <name type="common">Yellow drum</name>
    <name type="synonym">Corvina albiflora</name>
    <dbReference type="NCBI Taxonomy" id="240163"/>
    <lineage>
        <taxon>Eukaryota</taxon>
        <taxon>Metazoa</taxon>
        <taxon>Chordata</taxon>
        <taxon>Craniata</taxon>
        <taxon>Vertebrata</taxon>
        <taxon>Euteleostomi</taxon>
        <taxon>Actinopterygii</taxon>
        <taxon>Neopterygii</taxon>
        <taxon>Teleostei</taxon>
        <taxon>Neoteleostei</taxon>
        <taxon>Acanthomorphata</taxon>
        <taxon>Eupercaria</taxon>
        <taxon>Sciaenidae</taxon>
        <taxon>Nibea</taxon>
    </lineage>
</organism>
<evidence type="ECO:0000313" key="2">
    <source>
        <dbReference type="Proteomes" id="UP000805704"/>
    </source>
</evidence>
<protein>
    <submittedName>
        <fullName evidence="1">NLR family CARD domain-containing protein 3</fullName>
    </submittedName>
</protein>
<dbReference type="EMBL" id="CM024789">
    <property type="protein sequence ID" value="KAG8015006.1"/>
    <property type="molecule type" value="Genomic_DNA"/>
</dbReference>
<comment type="caution">
    <text evidence="1">The sequence shown here is derived from an EMBL/GenBank/DDBJ whole genome shotgun (WGS) entry which is preliminary data.</text>
</comment>
<sequence length="1231" mass="140146">MIVSDIVQPSTVDVLLTNLIKGNLLPNALLWVTSRPAAVSQIPSKYIDQMTEVQGFTDQQREEYFKKKFSSANQAKEIISRLKGMISFYFMGHIPIFCWITAEVFKEEWSEQRSQRITTMTELYIHYLLIQTQRTTQKYGKKSSSRKAKKKMSELGNAAMLLNLSKLAFEQLQKGNIIFYEEDLQECDIDVNKASMFCGFCSEILKQERGLYQKKMFSFVHLSFQEFLAALYMFHCCVTKNISILKSFLDVDPTELSLLELQRRVVDKALQSEKGQLDLFLCFFLGFSLESNQTMLQHLLPQTKSSSVTVEEMKKYLKNFQPGNIPQERCMNLFLCKFELKEERFQDDIRMYLDSGVRLSPIDCSVLSTMLQISGELLDELDLTKCYTPAVGVEKLLLLMKHCKKAALKSGHLSDGLEILLSTLQSSDSHLRELHLACFSNATIPIPDILFAALGSPGCKLETLRLSGFAVDFKNCHTLASILQFKQSSLRVLDLTDCVYSYPRDYSGYYSQETKTEKYEDVNDELSLLTIIPAALIGPVCKLVELSMPGCYLKSKCCQVFASVLCSDSQLRELDLSRNHLQDLGVQLLSVGLGSSKCRLETLRLSCCGITEEGCAFLASALRSNPSYLRELDLSYNHPGEAGVRLLTERLEDPGCRMEKLNVDHDEEHWVNPQLLNKYATDLTLDPNTVHEQLLLSECNRTVTYTEEKQPYPDHPERFDGENQVLCKESLTGRCYWEVEWDVFANIGVAYKSLERKGRWDSEIEFSKKAWCFTINNSDGFTFRHAHSETFIPAPIIDVKAYLARQKRLGLFLDWPAGILSFYSLSGDTKTLLYTFHTTFTEPLHPAFTVYFGSLTLSSVAKLKVDSCDFHNLCFSVWYRYMFPSSGLFHCSLTGLVFNVTHEGEVKYKTCLWDRMLIHPGHMVSGGPLFNIECPQESISQLHLPHCEPEPALVADSISVVHITDDGMTVIKPQEITDTHVVVDTPHLSAYGIVWDLIKRFKDFMTTPIKAQVLLFLRSLYRGGQLILSVILLPGNVPLQEVKAQYEECEYIKAPSSCLLHQAQQYSLHSHPEDCEIQPETFQFFENYGPNYHASFEIIVTTNAVVTLIVKDPEKTHAWMYKLHVPDIFQQTPPAEKPKPVNTSAEGKLRNIREHFIARVSDPVLDKMLDGLLSREVLNDYECEAVRPLPRQDKARQLIDMVHRKGTEASAAMISVFSSSDPYLCKDLRLT</sequence>
<reference evidence="1" key="1">
    <citation type="submission" date="2020-04" db="EMBL/GenBank/DDBJ databases">
        <title>A chromosome-scale assembly and high-density genetic map of the yellow drum (Nibea albiflora) genome.</title>
        <authorList>
            <person name="Xu D."/>
            <person name="Zhang W."/>
            <person name="Chen R."/>
            <person name="Tan P."/>
            <person name="Wang L."/>
            <person name="Song H."/>
            <person name="Tian L."/>
            <person name="Zhu Q."/>
            <person name="Wang B."/>
        </authorList>
    </citation>
    <scope>NUCLEOTIDE SEQUENCE</scope>
    <source>
        <strain evidence="1">ZJHYS-2018</strain>
    </source>
</reference>
<evidence type="ECO:0000313" key="1">
    <source>
        <dbReference type="EMBL" id="KAG8015006.1"/>
    </source>
</evidence>
<dbReference type="Proteomes" id="UP000805704">
    <property type="component" value="Chromosome 1"/>
</dbReference>
<accession>A0ACB7FPC1</accession>
<proteinExistence type="predicted"/>